<evidence type="ECO:0000256" key="1">
    <source>
        <dbReference type="SAM" id="Phobius"/>
    </source>
</evidence>
<feature type="transmembrane region" description="Helical" evidence="1">
    <location>
        <begin position="133"/>
        <end position="153"/>
    </location>
</feature>
<reference evidence="3" key="1">
    <citation type="submission" date="2020-10" db="EMBL/GenBank/DDBJ databases">
        <authorList>
            <person name="Gilroy R."/>
        </authorList>
    </citation>
    <scope>NUCLEOTIDE SEQUENCE</scope>
    <source>
        <strain evidence="3">2830</strain>
    </source>
</reference>
<feature type="transmembrane region" description="Helical" evidence="1">
    <location>
        <begin position="40"/>
        <end position="58"/>
    </location>
</feature>
<gene>
    <name evidence="3" type="ORF">IAB00_04190</name>
</gene>
<keyword evidence="1" id="KW-0472">Membrane</keyword>
<dbReference type="InterPro" id="IPR011642">
    <property type="entry name" value="Gate_dom"/>
</dbReference>
<dbReference type="Proteomes" id="UP000824124">
    <property type="component" value="Unassembled WGS sequence"/>
</dbReference>
<proteinExistence type="predicted"/>
<feature type="transmembrane region" description="Helical" evidence="1">
    <location>
        <begin position="165"/>
        <end position="188"/>
    </location>
</feature>
<accession>A0A9D1HK07</accession>
<name>A0A9D1HK07_9FIRM</name>
<keyword evidence="1" id="KW-0812">Transmembrane</keyword>
<sequence>MLGAVWVLLLVWGFMAAAYHGDIGLVTAGALSGAAKSLELIWGLAGGIMLWLGLLALLRESGLMHKLAQLFAPFMYRLFPEVDASSPALGDIVLNFCANLLGLGNAATPFGIRAMQELERDNPEPGRATDSMITLLLLNTTAPTLLPTTIIALRAAAGSVNPAEIVPLAFAASMFGLGVGLAAHWVIIHWGRRANG</sequence>
<dbReference type="EMBL" id="DVMH01000021">
    <property type="protein sequence ID" value="HIU10432.1"/>
    <property type="molecule type" value="Genomic_DNA"/>
</dbReference>
<dbReference type="Pfam" id="PF07670">
    <property type="entry name" value="Gate"/>
    <property type="match status" value="1"/>
</dbReference>
<reference evidence="3" key="2">
    <citation type="journal article" date="2021" name="PeerJ">
        <title>Extensive microbial diversity within the chicken gut microbiome revealed by metagenomics and culture.</title>
        <authorList>
            <person name="Gilroy R."/>
            <person name="Ravi A."/>
            <person name="Getino M."/>
            <person name="Pursley I."/>
            <person name="Horton D.L."/>
            <person name="Alikhan N.F."/>
            <person name="Baker D."/>
            <person name="Gharbi K."/>
            <person name="Hall N."/>
            <person name="Watson M."/>
            <person name="Adriaenssens E.M."/>
            <person name="Foster-Nyarko E."/>
            <person name="Jarju S."/>
            <person name="Secka A."/>
            <person name="Antonio M."/>
            <person name="Oren A."/>
            <person name="Chaudhuri R.R."/>
            <person name="La Ragione R."/>
            <person name="Hildebrand F."/>
            <person name="Pallen M.J."/>
        </authorList>
    </citation>
    <scope>NUCLEOTIDE SEQUENCE</scope>
    <source>
        <strain evidence="3">2830</strain>
    </source>
</reference>
<evidence type="ECO:0000313" key="3">
    <source>
        <dbReference type="EMBL" id="HIU10432.1"/>
    </source>
</evidence>
<keyword evidence="1" id="KW-1133">Transmembrane helix</keyword>
<evidence type="ECO:0000313" key="4">
    <source>
        <dbReference type="Proteomes" id="UP000824124"/>
    </source>
</evidence>
<protein>
    <recommendedName>
        <fullName evidence="2">Nucleoside transporter/FeoB GTPase Gate domain-containing protein</fullName>
    </recommendedName>
</protein>
<feature type="domain" description="Nucleoside transporter/FeoB GTPase Gate" evidence="2">
    <location>
        <begin position="44"/>
        <end position="152"/>
    </location>
</feature>
<dbReference type="AlphaFoldDB" id="A0A9D1HK07"/>
<evidence type="ECO:0000259" key="2">
    <source>
        <dbReference type="Pfam" id="PF07670"/>
    </source>
</evidence>
<organism evidence="3 4">
    <name type="scientific">Candidatus Avidehalobacter gallistercoris</name>
    <dbReference type="NCBI Taxonomy" id="2840694"/>
    <lineage>
        <taxon>Bacteria</taxon>
        <taxon>Bacillati</taxon>
        <taxon>Bacillota</taxon>
        <taxon>Clostridia</taxon>
        <taxon>Eubacteriales</taxon>
        <taxon>Peptococcaceae</taxon>
        <taxon>Peptococcaceae incertae sedis</taxon>
        <taxon>Candidatus Avidehalobacter</taxon>
    </lineage>
</organism>
<comment type="caution">
    <text evidence="3">The sequence shown here is derived from an EMBL/GenBank/DDBJ whole genome shotgun (WGS) entry which is preliminary data.</text>
</comment>